<dbReference type="PANTHER" id="PTHR47363">
    <property type="entry name" value="GLUCOKINASE"/>
    <property type="match status" value="1"/>
</dbReference>
<dbReference type="KEGG" id="ehx:EMIHUDRAFT_460052"/>
<dbReference type="GeneID" id="17285430"/>
<dbReference type="eggNOG" id="ENOG502QSB1">
    <property type="taxonomic scope" value="Eukaryota"/>
</dbReference>
<dbReference type="RefSeq" id="XP_005759836.1">
    <property type="nucleotide sequence ID" value="XM_005759779.1"/>
</dbReference>
<dbReference type="AlphaFoldDB" id="A0A0D3KWM4"/>
<dbReference type="STRING" id="2903.R1G2S8"/>
<organism evidence="3 4">
    <name type="scientific">Emiliania huxleyi (strain CCMP1516)</name>
    <dbReference type="NCBI Taxonomy" id="280463"/>
    <lineage>
        <taxon>Eukaryota</taxon>
        <taxon>Haptista</taxon>
        <taxon>Haptophyta</taxon>
        <taxon>Prymnesiophyceae</taxon>
        <taxon>Isochrysidales</taxon>
        <taxon>Noelaerhabdaceae</taxon>
        <taxon>Emiliania</taxon>
    </lineage>
</organism>
<evidence type="ECO:0008006" key="5">
    <source>
        <dbReference type="Google" id="ProtNLM"/>
    </source>
</evidence>
<evidence type="ECO:0000256" key="1">
    <source>
        <dbReference type="ARBA" id="ARBA00022679"/>
    </source>
</evidence>
<dbReference type="InterPro" id="IPR043129">
    <property type="entry name" value="ATPase_NBD"/>
</dbReference>
<dbReference type="PANTHER" id="PTHR47363:SF1">
    <property type="entry name" value="GLUCOKINASE"/>
    <property type="match status" value="1"/>
</dbReference>
<dbReference type="Gene3D" id="3.30.420.40">
    <property type="match status" value="1"/>
</dbReference>
<keyword evidence="4" id="KW-1185">Reference proteome</keyword>
<accession>A0A0D3KWM4</accession>
<dbReference type="GO" id="GO:0006096">
    <property type="term" value="P:glycolytic process"/>
    <property type="evidence" value="ECO:0007669"/>
    <property type="project" value="InterPro"/>
</dbReference>
<evidence type="ECO:0000313" key="3">
    <source>
        <dbReference type="EnsemblProtists" id="EOD40159"/>
    </source>
</evidence>
<dbReference type="GO" id="GO:0004340">
    <property type="term" value="F:glucokinase activity"/>
    <property type="evidence" value="ECO:0007669"/>
    <property type="project" value="InterPro"/>
</dbReference>
<reference evidence="3" key="2">
    <citation type="submission" date="2024-10" db="UniProtKB">
        <authorList>
            <consortium name="EnsemblProtists"/>
        </authorList>
    </citation>
    <scope>IDENTIFICATION</scope>
</reference>
<dbReference type="EnsemblProtists" id="EOD07407">
    <property type="protein sequence ID" value="EOD07407"/>
    <property type="gene ID" value="EMIHUDRAFT_460052"/>
</dbReference>
<dbReference type="RefSeq" id="XP_005792588.1">
    <property type="nucleotide sequence ID" value="XM_005792531.1"/>
</dbReference>
<protein>
    <recommendedName>
        <fullName evidence="5">Glucokinase</fullName>
    </recommendedName>
</protein>
<dbReference type="HOGENOM" id="CLU_042582_0_0_1"/>
<name>A0A0D3KWM4_EMIH1</name>
<dbReference type="SUPFAM" id="SSF53067">
    <property type="entry name" value="Actin-like ATPase domain"/>
    <property type="match status" value="1"/>
</dbReference>
<reference evidence="4" key="1">
    <citation type="journal article" date="2013" name="Nature">
        <title>Pan genome of the phytoplankton Emiliania underpins its global distribution.</title>
        <authorList>
            <person name="Read B.A."/>
            <person name="Kegel J."/>
            <person name="Klute M.J."/>
            <person name="Kuo A."/>
            <person name="Lefebvre S.C."/>
            <person name="Maumus F."/>
            <person name="Mayer C."/>
            <person name="Miller J."/>
            <person name="Monier A."/>
            <person name="Salamov A."/>
            <person name="Young J."/>
            <person name="Aguilar M."/>
            <person name="Claverie J.M."/>
            <person name="Frickenhaus S."/>
            <person name="Gonzalez K."/>
            <person name="Herman E.K."/>
            <person name="Lin Y.C."/>
            <person name="Napier J."/>
            <person name="Ogata H."/>
            <person name="Sarno A.F."/>
            <person name="Shmutz J."/>
            <person name="Schroeder D."/>
            <person name="de Vargas C."/>
            <person name="Verret F."/>
            <person name="von Dassow P."/>
            <person name="Valentin K."/>
            <person name="Van de Peer Y."/>
            <person name="Wheeler G."/>
            <person name="Dacks J.B."/>
            <person name="Delwiche C.F."/>
            <person name="Dyhrman S.T."/>
            <person name="Glockner G."/>
            <person name="John U."/>
            <person name="Richards T."/>
            <person name="Worden A.Z."/>
            <person name="Zhang X."/>
            <person name="Grigoriev I.V."/>
            <person name="Allen A.E."/>
            <person name="Bidle K."/>
            <person name="Borodovsky M."/>
            <person name="Bowler C."/>
            <person name="Brownlee C."/>
            <person name="Cock J.M."/>
            <person name="Elias M."/>
            <person name="Gladyshev V.N."/>
            <person name="Groth M."/>
            <person name="Guda C."/>
            <person name="Hadaegh A."/>
            <person name="Iglesias-Rodriguez M.D."/>
            <person name="Jenkins J."/>
            <person name="Jones B.M."/>
            <person name="Lawson T."/>
            <person name="Leese F."/>
            <person name="Lindquist E."/>
            <person name="Lobanov A."/>
            <person name="Lomsadze A."/>
            <person name="Malik S.B."/>
            <person name="Marsh M.E."/>
            <person name="Mackinder L."/>
            <person name="Mock T."/>
            <person name="Mueller-Roeber B."/>
            <person name="Pagarete A."/>
            <person name="Parker M."/>
            <person name="Probert I."/>
            <person name="Quesneville H."/>
            <person name="Raines C."/>
            <person name="Rensing S.A."/>
            <person name="Riano-Pachon D.M."/>
            <person name="Richier S."/>
            <person name="Rokitta S."/>
            <person name="Shiraiwa Y."/>
            <person name="Soanes D.M."/>
            <person name="van der Giezen M."/>
            <person name="Wahlund T.M."/>
            <person name="Williams B."/>
            <person name="Wilson W."/>
            <person name="Wolfe G."/>
            <person name="Wurch L.L."/>
        </authorList>
    </citation>
    <scope>NUCLEOTIDE SEQUENCE</scope>
</reference>
<dbReference type="GO" id="GO:0005524">
    <property type="term" value="F:ATP binding"/>
    <property type="evidence" value="ECO:0007669"/>
    <property type="project" value="InterPro"/>
</dbReference>
<dbReference type="KEGG" id="ehx:EMIHUDRAFT_454319"/>
<evidence type="ECO:0000256" key="2">
    <source>
        <dbReference type="ARBA" id="ARBA00022777"/>
    </source>
</evidence>
<proteinExistence type="predicted"/>
<dbReference type="GeneID" id="17253558"/>
<evidence type="ECO:0000313" key="4">
    <source>
        <dbReference type="Proteomes" id="UP000013827"/>
    </source>
</evidence>
<dbReference type="OMA" id="TNNPWII"/>
<dbReference type="Pfam" id="PF02685">
    <property type="entry name" value="Glucokinase"/>
    <property type="match status" value="1"/>
</dbReference>
<dbReference type="Proteomes" id="UP000013827">
    <property type="component" value="Unassembled WGS sequence"/>
</dbReference>
<dbReference type="PaxDb" id="2903-EOD07407"/>
<dbReference type="EnsemblProtists" id="EOD40159">
    <property type="protein sequence ID" value="EOD40159"/>
    <property type="gene ID" value="EMIHUDRAFT_454319"/>
</dbReference>
<sequence length="337" mass="36200">MSGDCGGTNTRLTLFKVPASHKLEMGKPPPGEVIFSKKYLNSSHLNFTDVCKVFLKEAGDTVPATCCLACAGAISDNKVTFTNVKDGWTIDGALLEKELGIGRVKLINDFEAQGYGLLTLSQDEKVNLNGGVPKPGAPIACLGAGTGLGECYLTADASGRYTCFPSEGGHAEYAPIDDLTHDLRDWMMNKFLFTGDNKGRHKEDGASARAAFVDFRNEFVDLEFSEAPWHMQGAIVARGAKSGDIICRKARAVKIFTESYGSEAGVAALKWMPKGGLYISGGIAAKNPEWIKSEAFYDAYKNKGRLSPMVESVPLYLVLTEDTGERGALFVAVGMVA</sequence>
<keyword evidence="2" id="KW-0418">Kinase</keyword>
<dbReference type="CDD" id="cd24008">
    <property type="entry name" value="ASKHA_NBD_GLK"/>
    <property type="match status" value="1"/>
</dbReference>
<dbReference type="Gene3D" id="3.40.367.20">
    <property type="match status" value="1"/>
</dbReference>
<dbReference type="InterPro" id="IPR003836">
    <property type="entry name" value="Glucokinase"/>
</dbReference>
<dbReference type="GO" id="GO:0005536">
    <property type="term" value="F:D-glucose binding"/>
    <property type="evidence" value="ECO:0007669"/>
    <property type="project" value="InterPro"/>
</dbReference>
<keyword evidence="1" id="KW-0808">Transferase</keyword>